<dbReference type="PROSITE" id="PS50194">
    <property type="entry name" value="FILAMIN_REPEAT"/>
    <property type="match status" value="9"/>
</dbReference>
<dbReference type="PANTHER" id="PTHR38537">
    <property type="entry name" value="JITTERBUG, ISOFORM N"/>
    <property type="match status" value="1"/>
</dbReference>
<gene>
    <name evidence="4" type="ORF">PLBR_LOCUS845</name>
</gene>
<sequence length="1472" mass="151889">MGASPVTKVLFRRRDLPVHVAHSKEADPVPVVSVGRSPATMSTSALALVTTLCIRFAIVSGATTYGPTSTATAATNPTTIGGTLSTRQVTVTAKTSGGAAVGTGGDLFVAELYTNNASCTNNLYTYTCLPSCAPYTSPNVASPSCLSTSYIQVSGGPNWVVGTVADNADGTYTVTYAPEVVGTYDLSIWYAYSGGLRGQYYDNMWFLNNPTVTRIDSTINFQWGTGPITTYGVDYVSVRWQGRLRPSYNQTYTIYFYADDGVRLWLDKRLVIDKWDTCCNETWANVALMANYLHDIAIDYRQIRGSATAQLSWSAPSVPKQIIPSTALYTVDAISGSPFNGIVVKPGDPPSSSQTTASGVALTTPITAGPWTLSNVFKVTAKDVFGNLQTSKTAGTFTVTATGPGAINGTIVYSGGASYTASWTANVTGAYLLYVKINGANIVASPFSVSVVPAATSAGNSIAYGSGLSTATVGQTASFYVQAKDAYGNNVTSTTDSVGCALSGTNAPQAGVTALGNGLYAVFYVPVVSGSLTLLVTIGSTAILTQSGTFSVTVAVGAPDAAKSTFTYLANATAGVSSTMTLTARDVYGNQLVTGGTSISTWAVSLTGPATLSASSIVYAGSGRYTATFTPTLAGSYKATVSMNGTQLSGSPVTIVAVPGAPVASTSSAAGASLGTAVSGVLQTFTVTVRDSQTNLIANNTATVTAVTGSSCGSVSGTAVWSGNGVYTVTYTPTTKYLGCTLTVKVGGTNIPGSPFVLNVYPGAASAANSNVTGTGLSTSVAGTAVSLTITLHDASANALVTGGNLVNVTVQQPGGAGLLPIALTDYGTGIYSAAYTPTLAGSHTVTVQVAVVGGLYATYYADEVMTAVKSANVLEATVNHNWGYAPAISGLPADHFSVRWVGKIMPSYSEVYQFTVSLNANTGAQLYVNGQAVISSWASASGDGDVSGTISLTASTLYDIALEFHAGTGQAECVLWWSSPSTTLAVVPSTALYYVGNIAGSPYTVAAVTQGALNRTKTTATGAVLTSGTIPYSTPTQVTITARDTYGNLDIAGGQQALFSASLAAVYTSTTYTPVITNVGSQSGQYLVNFTATEAGSFTLSIYLNGAGNHIYGSPWQLTVPVGPTYAKKTVIAGTGATQAIAGVPTQFVLTVYDSSGNRRTVGGDFWNITMLSAGTSVPVAIRDNADGTYLCNYTATVKATYTTSIAVDAAVIGSSFTTVVAANAAVASNTIVVGGTPPAPTSNSKASFKVITYDASNNALATGGRFLFVNMTDKTNAVYRATVTDANNGTYVVNYTLPAAGMYVYNVLLASGSGTGGDGLYGEYYNNRWLSGGPVDARVDKFIDFQWGSGLITPSAQDYVSVRWTGYVSPLYAQTYTFYINVIQGRLWVNNILIIDNWNGVAGETNATYAIPTATILYPIKVEFRKTTGNAWAALSWSSTSQTKQVIPQAQLFSSATPISGAPYTITLAS</sequence>
<dbReference type="InterPro" id="IPR014756">
    <property type="entry name" value="Ig_E-set"/>
</dbReference>
<feature type="repeat" description="Filamin" evidence="2">
    <location>
        <begin position="762"/>
        <end position="848"/>
    </location>
</feature>
<dbReference type="InterPro" id="IPR037524">
    <property type="entry name" value="PA14/GLEYA"/>
</dbReference>
<feature type="repeat" description="Filamin" evidence="2">
    <location>
        <begin position="1224"/>
        <end position="1309"/>
    </location>
</feature>
<dbReference type="Proteomes" id="UP000290189">
    <property type="component" value="Unassembled WGS sequence"/>
</dbReference>
<dbReference type="SMART" id="SM00758">
    <property type="entry name" value="PA14"/>
    <property type="match status" value="3"/>
</dbReference>
<dbReference type="InterPro" id="IPR017868">
    <property type="entry name" value="Filamin/ABP280_repeat-like"/>
</dbReference>
<dbReference type="InterPro" id="IPR001298">
    <property type="entry name" value="Filamin/ABP280_rpt"/>
</dbReference>
<dbReference type="SUPFAM" id="SSF81296">
    <property type="entry name" value="E set domains"/>
    <property type="match status" value="8"/>
</dbReference>
<dbReference type="GO" id="GO:0030036">
    <property type="term" value="P:actin cytoskeleton organization"/>
    <property type="evidence" value="ECO:0007669"/>
    <property type="project" value="InterPro"/>
</dbReference>
<dbReference type="Pfam" id="PF00630">
    <property type="entry name" value="Filamin"/>
    <property type="match status" value="6"/>
</dbReference>
<dbReference type="InterPro" id="IPR044801">
    <property type="entry name" value="Filamin"/>
</dbReference>
<feature type="domain" description="PA14" evidence="3">
    <location>
        <begin position="851"/>
        <end position="992"/>
    </location>
</feature>
<dbReference type="EMBL" id="OVEO01000001">
    <property type="protein sequence ID" value="SPQ93630.1"/>
    <property type="molecule type" value="Genomic_DNA"/>
</dbReference>
<keyword evidence="4" id="KW-0496">Mitochondrion</keyword>
<feature type="repeat" description="Filamin" evidence="2">
    <location>
        <begin position="453"/>
        <end position="554"/>
    </location>
</feature>
<keyword evidence="1" id="KW-0677">Repeat</keyword>
<proteinExistence type="predicted"/>
<dbReference type="PANTHER" id="PTHR38537:SF15">
    <property type="entry name" value="FILAMIN"/>
    <property type="match status" value="1"/>
</dbReference>
<feature type="repeat" description="Filamin" evidence="2">
    <location>
        <begin position="164"/>
        <end position="190"/>
    </location>
</feature>
<feature type="repeat" description="Filamin" evidence="2">
    <location>
        <begin position="554"/>
        <end position="657"/>
    </location>
</feature>
<evidence type="ECO:0000313" key="5">
    <source>
        <dbReference type="Proteomes" id="UP000290189"/>
    </source>
</evidence>
<organism evidence="4 5">
    <name type="scientific">Plasmodiophora brassicae</name>
    <name type="common">Clubroot disease agent</name>
    <dbReference type="NCBI Taxonomy" id="37360"/>
    <lineage>
        <taxon>Eukaryota</taxon>
        <taxon>Sar</taxon>
        <taxon>Rhizaria</taxon>
        <taxon>Endomyxa</taxon>
        <taxon>Phytomyxea</taxon>
        <taxon>Plasmodiophorida</taxon>
        <taxon>Plasmodiophoridae</taxon>
        <taxon>Plasmodiophora</taxon>
    </lineage>
</organism>
<dbReference type="InterPro" id="IPR013783">
    <property type="entry name" value="Ig-like_fold"/>
</dbReference>
<feature type="repeat" description="Filamin" evidence="2">
    <location>
        <begin position="1123"/>
        <end position="1222"/>
    </location>
</feature>
<evidence type="ECO:0000313" key="4">
    <source>
        <dbReference type="EMBL" id="SPQ93630.1"/>
    </source>
</evidence>
<reference evidence="4 5" key="1">
    <citation type="submission" date="2018-03" db="EMBL/GenBank/DDBJ databases">
        <authorList>
            <person name="Fogelqvist J."/>
        </authorList>
    </citation>
    <scope>NUCLEOTIDE SEQUENCE [LARGE SCALE GENOMIC DNA]</scope>
</reference>
<name>A0A3P3Y0N9_PLABS</name>
<feature type="repeat" description="Filamin" evidence="2">
    <location>
        <begin position="1011"/>
        <end position="1121"/>
    </location>
</feature>
<dbReference type="SUPFAM" id="SSF56988">
    <property type="entry name" value="Anthrax protective antigen"/>
    <property type="match status" value="3"/>
</dbReference>
<dbReference type="PROSITE" id="PS51820">
    <property type="entry name" value="PA14"/>
    <property type="match status" value="3"/>
</dbReference>
<dbReference type="InterPro" id="IPR011658">
    <property type="entry name" value="PA14_dom"/>
</dbReference>
<feature type="domain" description="PA14" evidence="3">
    <location>
        <begin position="191"/>
        <end position="327"/>
    </location>
</feature>
<accession>A0A3P3Y0N9</accession>
<evidence type="ECO:0000256" key="2">
    <source>
        <dbReference type="PROSITE-ProRule" id="PRU00087"/>
    </source>
</evidence>
<dbReference type="Gene3D" id="2.60.40.10">
    <property type="entry name" value="Immunoglobulins"/>
    <property type="match status" value="9"/>
</dbReference>
<dbReference type="SMART" id="SM00557">
    <property type="entry name" value="IG_FLMN"/>
    <property type="match status" value="8"/>
</dbReference>
<feature type="repeat" description="Filamin" evidence="2">
    <location>
        <begin position="347"/>
        <end position="451"/>
    </location>
</feature>
<dbReference type="GO" id="GO:0051015">
    <property type="term" value="F:actin filament binding"/>
    <property type="evidence" value="ECO:0007669"/>
    <property type="project" value="InterPro"/>
</dbReference>
<feature type="domain" description="PA14" evidence="3">
    <location>
        <begin position="1317"/>
        <end position="1453"/>
    </location>
</feature>
<evidence type="ECO:0000256" key="1">
    <source>
        <dbReference type="ARBA" id="ARBA00022737"/>
    </source>
</evidence>
<dbReference type="Pfam" id="PF07691">
    <property type="entry name" value="PA14"/>
    <property type="match status" value="3"/>
</dbReference>
<geneLocation type="mitochondrion" evidence="4"/>
<dbReference type="Gene3D" id="3.90.182.10">
    <property type="entry name" value="Toxin - Anthrax Protective Antigen,domain 1"/>
    <property type="match status" value="3"/>
</dbReference>
<protein>
    <recommendedName>
        <fullName evidence="3">PA14 domain-containing protein</fullName>
    </recommendedName>
</protein>
<feature type="repeat" description="Filamin" evidence="2">
    <location>
        <begin position="659"/>
        <end position="760"/>
    </location>
</feature>
<evidence type="ECO:0000259" key="3">
    <source>
        <dbReference type="PROSITE" id="PS51820"/>
    </source>
</evidence>